<keyword evidence="3" id="KW-0862">Zinc</keyword>
<evidence type="ECO:0000256" key="2">
    <source>
        <dbReference type="ARBA" id="ARBA00022801"/>
    </source>
</evidence>
<dbReference type="NCBIfam" id="NF006771">
    <property type="entry name" value="PRK09290.1-5"/>
    <property type="match status" value="1"/>
</dbReference>
<dbReference type="EMBL" id="CACRUX010000050">
    <property type="protein sequence ID" value="VYU11512.1"/>
    <property type="molecule type" value="Genomic_DNA"/>
</dbReference>
<dbReference type="EC" id="3.-.-.-" evidence="6"/>
<feature type="binding site" evidence="3">
    <location>
        <position position="383"/>
    </location>
    <ligand>
        <name>Zn(2+)</name>
        <dbReference type="ChEBI" id="CHEBI:29105"/>
        <label>2</label>
    </ligand>
</feature>
<dbReference type="SUPFAM" id="SSF53187">
    <property type="entry name" value="Zn-dependent exopeptidases"/>
    <property type="match status" value="1"/>
</dbReference>
<evidence type="ECO:0000256" key="1">
    <source>
        <dbReference type="ARBA" id="ARBA00006153"/>
    </source>
</evidence>
<dbReference type="Gene3D" id="3.40.630.10">
    <property type="entry name" value="Zn peptidases"/>
    <property type="match status" value="1"/>
</dbReference>
<protein>
    <submittedName>
        <fullName evidence="6">Putative hydrolase</fullName>
        <ecNumber evidence="6">3.-.-.-</ecNumber>
    </submittedName>
</protein>
<dbReference type="PANTHER" id="PTHR32494:SF5">
    <property type="entry name" value="ALLANTOATE AMIDOHYDROLASE"/>
    <property type="match status" value="1"/>
</dbReference>
<feature type="binding site" evidence="3">
    <location>
        <position position="91"/>
    </location>
    <ligand>
        <name>Zn(2+)</name>
        <dbReference type="ChEBI" id="CHEBI:29105"/>
        <label>1</label>
    </ligand>
</feature>
<evidence type="ECO:0000313" key="6">
    <source>
        <dbReference type="EMBL" id="VYU11512.1"/>
    </source>
</evidence>
<accession>A0A6N3C653</accession>
<reference evidence="6" key="1">
    <citation type="submission" date="2019-11" db="EMBL/GenBank/DDBJ databases">
        <authorList>
            <person name="Feng L."/>
        </authorList>
    </citation>
    <scope>NUCLEOTIDE SEQUENCE</scope>
    <source>
        <strain evidence="6">VrattiLFYP33</strain>
    </source>
</reference>
<dbReference type="InterPro" id="IPR002933">
    <property type="entry name" value="Peptidase_M20"/>
</dbReference>
<comment type="cofactor">
    <cofactor evidence="3">
        <name>Zn(2+)</name>
        <dbReference type="ChEBI" id="CHEBI:29105"/>
    </cofactor>
    <text evidence="3">Binds 2 Zn(2+) ions per subunit.</text>
</comment>
<feature type="binding site" evidence="4">
    <location>
        <position position="215"/>
    </location>
    <ligand>
        <name>allantoate</name>
        <dbReference type="ChEBI" id="CHEBI:17536"/>
    </ligand>
</feature>
<comment type="similarity">
    <text evidence="1">Belongs to the peptidase M20 family.</text>
</comment>
<feature type="binding site" evidence="3">
    <location>
        <position position="91"/>
    </location>
    <ligand>
        <name>Zn(2+)</name>
        <dbReference type="ChEBI" id="CHEBI:29105"/>
        <label>2</label>
    </ligand>
</feature>
<dbReference type="PIRSF" id="PIRSF001235">
    <property type="entry name" value="Amidase_carbamoylase"/>
    <property type="match status" value="1"/>
</dbReference>
<dbReference type="GO" id="GO:0016813">
    <property type="term" value="F:hydrolase activity, acting on carbon-nitrogen (but not peptide) bonds, in linear amidines"/>
    <property type="evidence" value="ECO:0007669"/>
    <property type="project" value="InterPro"/>
</dbReference>
<keyword evidence="2 6" id="KW-0378">Hydrolase</keyword>
<feature type="binding site" evidence="4">
    <location>
        <position position="276"/>
    </location>
    <ligand>
        <name>allantoate</name>
        <dbReference type="ChEBI" id="CHEBI:17536"/>
    </ligand>
</feature>
<name>A0A6N3C653_9FIRM</name>
<dbReference type="NCBIfam" id="TIGR01879">
    <property type="entry name" value="hydantase"/>
    <property type="match status" value="1"/>
</dbReference>
<organism evidence="6">
    <name type="scientific">Veillonella ratti</name>
    <dbReference type="NCBI Taxonomy" id="103892"/>
    <lineage>
        <taxon>Bacteria</taxon>
        <taxon>Bacillati</taxon>
        <taxon>Bacillota</taxon>
        <taxon>Negativicutes</taxon>
        <taxon>Veillonellales</taxon>
        <taxon>Veillonellaceae</taxon>
        <taxon>Veillonella</taxon>
    </lineage>
</organism>
<dbReference type="InterPro" id="IPR036264">
    <property type="entry name" value="Bact_exopeptidase_dim_dom"/>
</dbReference>
<dbReference type="GO" id="GO:0046872">
    <property type="term" value="F:metal ion binding"/>
    <property type="evidence" value="ECO:0007669"/>
    <property type="project" value="UniProtKB-KW"/>
</dbReference>
<dbReference type="InterPro" id="IPR010158">
    <property type="entry name" value="Amidase_Cbmase"/>
</dbReference>
<gene>
    <name evidence="6" type="ORF">VRLFYP33_00107</name>
</gene>
<feature type="domain" description="Peptidase M20 dimerisation" evidence="5">
    <location>
        <begin position="215"/>
        <end position="312"/>
    </location>
</feature>
<dbReference type="AlphaFoldDB" id="A0A6N3C653"/>
<dbReference type="SUPFAM" id="SSF55031">
    <property type="entry name" value="Bacterial exopeptidase dimerisation domain"/>
    <property type="match status" value="1"/>
</dbReference>
<evidence type="ECO:0000259" key="5">
    <source>
        <dbReference type="Pfam" id="PF07687"/>
    </source>
</evidence>
<dbReference type="Pfam" id="PF07687">
    <property type="entry name" value="M20_dimer"/>
    <property type="match status" value="1"/>
</dbReference>
<feature type="binding site" evidence="3">
    <location>
        <position position="190"/>
    </location>
    <ligand>
        <name>Zn(2+)</name>
        <dbReference type="ChEBI" id="CHEBI:29105"/>
        <label>1</label>
    </ligand>
</feature>
<dbReference type="InterPro" id="IPR011650">
    <property type="entry name" value="Peptidase_M20_dimer"/>
</dbReference>
<dbReference type="RefSeq" id="WP_021842306.1">
    <property type="nucleotide sequence ID" value="NZ_CACRUX010000050.1"/>
</dbReference>
<dbReference type="Pfam" id="PF01546">
    <property type="entry name" value="Peptidase_M20"/>
    <property type="match status" value="1"/>
</dbReference>
<sequence>MINKERLLAHLNAMQTISTIEGVPGINRIAFTDEDWQGRNYLIKQLKELGLSLRIDDFGNVIGRYEGHNPDAPAIMMGSHTDSVPQGGNYDGLAGIVAALEVITDLKESKEMPEHPLDIVLFMCEESSRFGSATLGSQAMRGQLSLDRLQTLRDKKGLSLYEVLKERGFNPDTLPHAKFTTPLKAFLELHIEQGIVLEKTNHTIGIVTGIAAPTRYKVHIHGTAGHSGATPMNHRHDGLCTAAEIILAAERIAQNSEPIPVVATVGVIEATPGVMNVIPGEVTLGLDIRSISAEAKTRATQDILHAISQVGAQREIPIDTTLIADEIPLMVKDSMIKAMETVAQAKQYNYMTLSSGAGHDAMNWGDYTDVGMIFIPCRAGVSHNPAEAIDIQDLVTGTKYLKDLILYLDQQ</sequence>
<proteinExistence type="inferred from homology"/>
<dbReference type="Gene3D" id="3.30.70.360">
    <property type="match status" value="1"/>
</dbReference>
<dbReference type="CDD" id="cd03884">
    <property type="entry name" value="M20_bAS"/>
    <property type="match status" value="1"/>
</dbReference>
<feature type="binding site" evidence="3">
    <location>
        <position position="80"/>
    </location>
    <ligand>
        <name>Zn(2+)</name>
        <dbReference type="ChEBI" id="CHEBI:29105"/>
        <label>1</label>
    </ligand>
</feature>
<dbReference type="PANTHER" id="PTHR32494">
    <property type="entry name" value="ALLANTOATE DEIMINASE-RELATED"/>
    <property type="match status" value="1"/>
</dbReference>
<feature type="binding site" evidence="4">
    <location>
        <position position="289"/>
    </location>
    <ligand>
        <name>allantoate</name>
        <dbReference type="ChEBI" id="CHEBI:17536"/>
    </ligand>
</feature>
<keyword evidence="3" id="KW-0479">Metal-binding</keyword>
<evidence type="ECO:0000256" key="3">
    <source>
        <dbReference type="PIRSR" id="PIRSR001235-1"/>
    </source>
</evidence>
<evidence type="ECO:0000256" key="4">
    <source>
        <dbReference type="PIRSR" id="PIRSR001235-2"/>
    </source>
</evidence>
<feature type="binding site" evidence="3">
    <location>
        <position position="126"/>
    </location>
    <ligand>
        <name>Zn(2+)</name>
        <dbReference type="ChEBI" id="CHEBI:29105"/>
        <label>2</label>
    </ligand>
</feature>